<name>A0AAD7J960_9AGAR</name>
<sequence>MPADVVDKLAQTWNVRWKKRCSEGLTSEDFGLSFHKGMPIQRDSELGTLGEFYDIHNKLPETHRNKSFSLPSNMRLPGLYIYLEALILIPDFEERTGCKVPDFILSTADQRKRNKGFEYEEGNTQKRVRTEIALRSSLPPLTSSFRPSVFEEIQVLFAKIAVDSEGKVTIALPDMNEAQDTETVSISKDLYAQGEAQYV</sequence>
<evidence type="ECO:0000313" key="1">
    <source>
        <dbReference type="EMBL" id="KAJ7759977.1"/>
    </source>
</evidence>
<proteinExistence type="predicted"/>
<dbReference type="Proteomes" id="UP001215598">
    <property type="component" value="Unassembled WGS sequence"/>
</dbReference>
<reference evidence="1" key="1">
    <citation type="submission" date="2023-03" db="EMBL/GenBank/DDBJ databases">
        <title>Massive genome expansion in bonnet fungi (Mycena s.s.) driven by repeated elements and novel gene families across ecological guilds.</title>
        <authorList>
            <consortium name="Lawrence Berkeley National Laboratory"/>
            <person name="Harder C.B."/>
            <person name="Miyauchi S."/>
            <person name="Viragh M."/>
            <person name="Kuo A."/>
            <person name="Thoen E."/>
            <person name="Andreopoulos B."/>
            <person name="Lu D."/>
            <person name="Skrede I."/>
            <person name="Drula E."/>
            <person name="Henrissat B."/>
            <person name="Morin E."/>
            <person name="Kohler A."/>
            <person name="Barry K."/>
            <person name="LaButti K."/>
            <person name="Morin E."/>
            <person name="Salamov A."/>
            <person name="Lipzen A."/>
            <person name="Mereny Z."/>
            <person name="Hegedus B."/>
            <person name="Baldrian P."/>
            <person name="Stursova M."/>
            <person name="Weitz H."/>
            <person name="Taylor A."/>
            <person name="Grigoriev I.V."/>
            <person name="Nagy L.G."/>
            <person name="Martin F."/>
            <person name="Kauserud H."/>
        </authorList>
    </citation>
    <scope>NUCLEOTIDE SEQUENCE</scope>
    <source>
        <strain evidence="1">CBHHK182m</strain>
    </source>
</reference>
<protein>
    <submittedName>
        <fullName evidence="1">Uncharacterized protein</fullName>
    </submittedName>
</protein>
<gene>
    <name evidence="1" type="ORF">B0H16DRAFT_1720202</name>
</gene>
<comment type="caution">
    <text evidence="1">The sequence shown here is derived from an EMBL/GenBank/DDBJ whole genome shotgun (WGS) entry which is preliminary data.</text>
</comment>
<dbReference type="EMBL" id="JARKIB010000038">
    <property type="protein sequence ID" value="KAJ7759977.1"/>
    <property type="molecule type" value="Genomic_DNA"/>
</dbReference>
<evidence type="ECO:0000313" key="2">
    <source>
        <dbReference type="Proteomes" id="UP001215598"/>
    </source>
</evidence>
<organism evidence="1 2">
    <name type="scientific">Mycena metata</name>
    <dbReference type="NCBI Taxonomy" id="1033252"/>
    <lineage>
        <taxon>Eukaryota</taxon>
        <taxon>Fungi</taxon>
        <taxon>Dikarya</taxon>
        <taxon>Basidiomycota</taxon>
        <taxon>Agaricomycotina</taxon>
        <taxon>Agaricomycetes</taxon>
        <taxon>Agaricomycetidae</taxon>
        <taxon>Agaricales</taxon>
        <taxon>Marasmiineae</taxon>
        <taxon>Mycenaceae</taxon>
        <taxon>Mycena</taxon>
    </lineage>
</organism>
<keyword evidence="2" id="KW-1185">Reference proteome</keyword>
<dbReference type="AlphaFoldDB" id="A0AAD7J960"/>
<accession>A0AAD7J960</accession>